<organism evidence="1 2">
    <name type="scientific">Apiospora saccharicola</name>
    <dbReference type="NCBI Taxonomy" id="335842"/>
    <lineage>
        <taxon>Eukaryota</taxon>
        <taxon>Fungi</taxon>
        <taxon>Dikarya</taxon>
        <taxon>Ascomycota</taxon>
        <taxon>Pezizomycotina</taxon>
        <taxon>Sordariomycetes</taxon>
        <taxon>Xylariomycetidae</taxon>
        <taxon>Amphisphaeriales</taxon>
        <taxon>Apiosporaceae</taxon>
        <taxon>Apiospora</taxon>
    </lineage>
</organism>
<evidence type="ECO:0000313" key="2">
    <source>
        <dbReference type="Proteomes" id="UP001446871"/>
    </source>
</evidence>
<gene>
    <name evidence="1" type="ORF">PG996_013981</name>
</gene>
<proteinExistence type="predicted"/>
<keyword evidence="2" id="KW-1185">Reference proteome</keyword>
<protein>
    <submittedName>
        <fullName evidence="1">Uncharacterized protein</fullName>
    </submittedName>
</protein>
<evidence type="ECO:0000313" key="1">
    <source>
        <dbReference type="EMBL" id="KAK8045917.1"/>
    </source>
</evidence>
<name>A0ABR1TH39_9PEZI</name>
<sequence length="123" mass="13885">MPEFENLGRALPYNPLPVPAIDNLMGQQFPPIPKNLTRVLFVPKHNNTVSHLPIYEVTDAYRKAVKDATFGSHGYRVSLWFMHRPKGDGTDEAEVCFFVNIHTDNITVEERCLNQGEGTVATM</sequence>
<dbReference type="Proteomes" id="UP001446871">
    <property type="component" value="Unassembled WGS sequence"/>
</dbReference>
<dbReference type="EMBL" id="JAQQWM010000009">
    <property type="protein sequence ID" value="KAK8045917.1"/>
    <property type="molecule type" value="Genomic_DNA"/>
</dbReference>
<comment type="caution">
    <text evidence="1">The sequence shown here is derived from an EMBL/GenBank/DDBJ whole genome shotgun (WGS) entry which is preliminary data.</text>
</comment>
<accession>A0ABR1TH39</accession>
<reference evidence="1 2" key="1">
    <citation type="submission" date="2023-01" db="EMBL/GenBank/DDBJ databases">
        <title>Analysis of 21 Apiospora genomes using comparative genomics revels a genus with tremendous synthesis potential of carbohydrate active enzymes and secondary metabolites.</title>
        <authorList>
            <person name="Sorensen T."/>
        </authorList>
    </citation>
    <scope>NUCLEOTIDE SEQUENCE [LARGE SCALE GENOMIC DNA]</scope>
    <source>
        <strain evidence="1 2">CBS 83171</strain>
    </source>
</reference>